<accession>A0A8B5VT39</accession>
<organism evidence="3 4">
    <name type="scientific">Enterococcus avium</name>
    <name type="common">Streptococcus avium</name>
    <dbReference type="NCBI Taxonomy" id="33945"/>
    <lineage>
        <taxon>Bacteria</taxon>
        <taxon>Bacillati</taxon>
        <taxon>Bacillota</taxon>
        <taxon>Bacilli</taxon>
        <taxon>Lactobacillales</taxon>
        <taxon>Enterococcaceae</taxon>
        <taxon>Enterococcus</taxon>
    </lineage>
</organism>
<dbReference type="InterPro" id="IPR011067">
    <property type="entry name" value="Plasmid_toxin/cell-grow_inhib"/>
</dbReference>
<dbReference type="PANTHER" id="PTHR33988">
    <property type="entry name" value="ENDORIBONUCLEASE MAZF-RELATED"/>
    <property type="match status" value="1"/>
</dbReference>
<dbReference type="Gene3D" id="2.30.30.110">
    <property type="match status" value="1"/>
</dbReference>
<dbReference type="GO" id="GO:0016075">
    <property type="term" value="P:rRNA catabolic process"/>
    <property type="evidence" value="ECO:0007669"/>
    <property type="project" value="TreeGrafter"/>
</dbReference>
<dbReference type="Proteomes" id="UP000316316">
    <property type="component" value="Unassembled WGS sequence"/>
</dbReference>
<dbReference type="GO" id="GO:0006402">
    <property type="term" value="P:mRNA catabolic process"/>
    <property type="evidence" value="ECO:0007669"/>
    <property type="project" value="TreeGrafter"/>
</dbReference>
<dbReference type="GO" id="GO:0003677">
    <property type="term" value="F:DNA binding"/>
    <property type="evidence" value="ECO:0007669"/>
    <property type="project" value="InterPro"/>
</dbReference>
<comment type="similarity">
    <text evidence="1">Belongs to the PemK/MazF family.</text>
</comment>
<dbReference type="RefSeq" id="WP_016177945.1">
    <property type="nucleotide sequence ID" value="NZ_CAAKOH010000157.1"/>
</dbReference>
<protein>
    <submittedName>
        <fullName evidence="3">Type II toxin-antitoxin system PemK/MazF family toxin</fullName>
    </submittedName>
</protein>
<dbReference type="EMBL" id="PDXQ01000002">
    <property type="protein sequence ID" value="TRZ28405.1"/>
    <property type="molecule type" value="Genomic_DNA"/>
</dbReference>
<gene>
    <name evidence="3" type="ORF">AUF17_16940</name>
</gene>
<evidence type="ECO:0000313" key="4">
    <source>
        <dbReference type="Proteomes" id="UP000316316"/>
    </source>
</evidence>
<proteinExistence type="inferred from homology"/>
<evidence type="ECO:0000256" key="2">
    <source>
        <dbReference type="ARBA" id="ARBA00022649"/>
    </source>
</evidence>
<dbReference type="PANTHER" id="PTHR33988:SF3">
    <property type="entry name" value="ENDORIBONUCLEASE TOXIN CHPB-RELATED"/>
    <property type="match status" value="1"/>
</dbReference>
<dbReference type="Pfam" id="PF02452">
    <property type="entry name" value="PemK_toxin"/>
    <property type="match status" value="1"/>
</dbReference>
<dbReference type="AlphaFoldDB" id="A0A8B5VT39"/>
<dbReference type="InterPro" id="IPR003477">
    <property type="entry name" value="PemK-like"/>
</dbReference>
<keyword evidence="2" id="KW-1277">Toxin-antitoxin system</keyword>
<evidence type="ECO:0000256" key="1">
    <source>
        <dbReference type="ARBA" id="ARBA00007521"/>
    </source>
</evidence>
<dbReference type="GO" id="GO:0004521">
    <property type="term" value="F:RNA endonuclease activity"/>
    <property type="evidence" value="ECO:0007669"/>
    <property type="project" value="TreeGrafter"/>
</dbReference>
<comment type="caution">
    <text evidence="3">The sequence shown here is derived from an EMBL/GenBank/DDBJ whole genome shotgun (WGS) entry which is preliminary data.</text>
</comment>
<dbReference type="SUPFAM" id="SSF50118">
    <property type="entry name" value="Cell growth inhibitor/plasmid maintenance toxic component"/>
    <property type="match status" value="1"/>
</dbReference>
<reference evidence="3 4" key="1">
    <citation type="submission" date="2017-10" db="EMBL/GenBank/DDBJ databases">
        <title>FDA dAtabase for Regulatory Grade micrObial Sequences (FDA-ARGOS): Supporting development and validation of Infectious Disease Dx tests.</title>
        <authorList>
            <person name="Campos J."/>
            <person name="Goldberg B."/>
            <person name="Tallon L.J."/>
            <person name="Sadzewicz L."/>
            <person name="Sengamalay N."/>
            <person name="Ott S."/>
            <person name="Godinez A."/>
            <person name="Nagaraj S."/>
            <person name="Vyas G."/>
            <person name="Aluvathingal J."/>
            <person name="Nadendla S."/>
            <person name="Geyer C."/>
            <person name="Nandy P."/>
            <person name="Hobson J."/>
            <person name="Sichtig H."/>
        </authorList>
    </citation>
    <scope>NUCLEOTIDE SEQUENCE [LARGE SCALE GENOMIC DNA]</scope>
    <source>
        <strain evidence="3 4">FDAARGOS_185</strain>
    </source>
</reference>
<name>A0A8B5VT39_ENTAV</name>
<evidence type="ECO:0000313" key="3">
    <source>
        <dbReference type="EMBL" id="TRZ28405.1"/>
    </source>
</evidence>
<sequence length="115" mass="13306">MYIPHQRDIVFINFDPSLGAEIKKRRPAVVVTNYEFNRRTGFCYVCPISSVKRKAPLYVDLITNDSTVNGQISVHQMRSLDFCKRNIEKRDTCEISCFADILERIEAFVAIENES</sequence>